<dbReference type="AlphaFoldDB" id="A0AAW2NRQ7"/>
<feature type="region of interest" description="Disordered" evidence="1">
    <location>
        <begin position="30"/>
        <end position="49"/>
    </location>
</feature>
<reference evidence="2" key="2">
    <citation type="journal article" date="2024" name="Plant">
        <title>Genomic evolution and insights into agronomic trait innovations of Sesamum species.</title>
        <authorList>
            <person name="Miao H."/>
            <person name="Wang L."/>
            <person name="Qu L."/>
            <person name="Liu H."/>
            <person name="Sun Y."/>
            <person name="Le M."/>
            <person name="Wang Q."/>
            <person name="Wei S."/>
            <person name="Zheng Y."/>
            <person name="Lin W."/>
            <person name="Duan Y."/>
            <person name="Cao H."/>
            <person name="Xiong S."/>
            <person name="Wang X."/>
            <person name="Wei L."/>
            <person name="Li C."/>
            <person name="Ma Q."/>
            <person name="Ju M."/>
            <person name="Zhao R."/>
            <person name="Li G."/>
            <person name="Mu C."/>
            <person name="Tian Q."/>
            <person name="Mei H."/>
            <person name="Zhang T."/>
            <person name="Gao T."/>
            <person name="Zhang H."/>
        </authorList>
    </citation>
    <scope>NUCLEOTIDE SEQUENCE</scope>
    <source>
        <strain evidence="2">G02</strain>
    </source>
</reference>
<gene>
    <name evidence="2" type="ORF">Sradi_4419900</name>
</gene>
<evidence type="ECO:0000256" key="1">
    <source>
        <dbReference type="SAM" id="MobiDB-lite"/>
    </source>
</evidence>
<organism evidence="2">
    <name type="scientific">Sesamum radiatum</name>
    <name type="common">Black benniseed</name>
    <dbReference type="NCBI Taxonomy" id="300843"/>
    <lineage>
        <taxon>Eukaryota</taxon>
        <taxon>Viridiplantae</taxon>
        <taxon>Streptophyta</taxon>
        <taxon>Embryophyta</taxon>
        <taxon>Tracheophyta</taxon>
        <taxon>Spermatophyta</taxon>
        <taxon>Magnoliopsida</taxon>
        <taxon>eudicotyledons</taxon>
        <taxon>Gunneridae</taxon>
        <taxon>Pentapetalae</taxon>
        <taxon>asterids</taxon>
        <taxon>lamiids</taxon>
        <taxon>Lamiales</taxon>
        <taxon>Pedaliaceae</taxon>
        <taxon>Sesamum</taxon>
    </lineage>
</organism>
<feature type="compositionally biased region" description="Gly residues" evidence="1">
    <location>
        <begin position="40"/>
        <end position="49"/>
    </location>
</feature>
<dbReference type="EMBL" id="JACGWJ010000019">
    <property type="protein sequence ID" value="KAL0345886.1"/>
    <property type="molecule type" value="Genomic_DNA"/>
</dbReference>
<reference evidence="2" key="1">
    <citation type="submission" date="2020-06" db="EMBL/GenBank/DDBJ databases">
        <authorList>
            <person name="Li T."/>
            <person name="Hu X."/>
            <person name="Zhang T."/>
            <person name="Song X."/>
            <person name="Zhang H."/>
            <person name="Dai N."/>
            <person name="Sheng W."/>
            <person name="Hou X."/>
            <person name="Wei L."/>
        </authorList>
    </citation>
    <scope>NUCLEOTIDE SEQUENCE</scope>
    <source>
        <strain evidence="2">G02</strain>
        <tissue evidence="2">Leaf</tissue>
    </source>
</reference>
<comment type="caution">
    <text evidence="2">The sequence shown here is derived from an EMBL/GenBank/DDBJ whole genome shotgun (WGS) entry which is preliminary data.</text>
</comment>
<protein>
    <submittedName>
        <fullName evidence="2">Uncharacterized protein</fullName>
    </submittedName>
</protein>
<name>A0AAW2NRQ7_SESRA</name>
<evidence type="ECO:0000313" key="2">
    <source>
        <dbReference type="EMBL" id="KAL0345886.1"/>
    </source>
</evidence>
<accession>A0AAW2NRQ7</accession>
<proteinExistence type="predicted"/>
<sequence length="49" mass="5273">MASSDESVRLVGGSLRGHFEEDRLPLYQSFKRPENKSVTSGGGLSSFVG</sequence>